<dbReference type="InterPro" id="IPR017871">
    <property type="entry name" value="ABC_transporter-like_CS"/>
</dbReference>
<evidence type="ECO:0000313" key="10">
    <source>
        <dbReference type="EMBL" id="MFC4710252.1"/>
    </source>
</evidence>
<evidence type="ECO:0000259" key="8">
    <source>
        <dbReference type="PROSITE" id="PS50893"/>
    </source>
</evidence>
<feature type="domain" description="ABC transporter" evidence="8">
    <location>
        <begin position="320"/>
        <end position="510"/>
    </location>
</feature>
<dbReference type="PROSITE" id="PS00211">
    <property type="entry name" value="ABC_TRANSPORTER_1"/>
    <property type="match status" value="1"/>
</dbReference>
<keyword evidence="5 7" id="KW-1133">Transmembrane helix</keyword>
<dbReference type="InterPro" id="IPR039421">
    <property type="entry name" value="Type_1_exporter"/>
</dbReference>
<evidence type="ECO:0000256" key="3">
    <source>
        <dbReference type="ARBA" id="ARBA00022741"/>
    </source>
</evidence>
<reference evidence="11" key="1">
    <citation type="journal article" date="2019" name="Int. J. Syst. Evol. Microbiol.">
        <title>The Global Catalogue of Microorganisms (GCM) 10K type strain sequencing project: providing services to taxonomists for standard genome sequencing and annotation.</title>
        <authorList>
            <consortium name="The Broad Institute Genomics Platform"/>
            <consortium name="The Broad Institute Genome Sequencing Center for Infectious Disease"/>
            <person name="Wu L."/>
            <person name="Ma J."/>
        </authorList>
    </citation>
    <scope>NUCLEOTIDE SEQUENCE [LARGE SCALE GENOMIC DNA]</scope>
    <source>
        <strain evidence="11">CGMCC 1.19061</strain>
    </source>
</reference>
<dbReference type="EMBL" id="JBHSGT010000041">
    <property type="protein sequence ID" value="MFC4710252.1"/>
    <property type="molecule type" value="Genomic_DNA"/>
</dbReference>
<accession>A0ABV9M380</accession>
<protein>
    <submittedName>
        <fullName evidence="10">ATP-binding cassette domain-containing protein</fullName>
    </submittedName>
</protein>
<organism evidence="10 11">
    <name type="scientific">Enterococcus eurekensis</name>
    <dbReference type="NCBI Taxonomy" id="1159753"/>
    <lineage>
        <taxon>Bacteria</taxon>
        <taxon>Bacillati</taxon>
        <taxon>Bacillota</taxon>
        <taxon>Bacilli</taxon>
        <taxon>Lactobacillales</taxon>
        <taxon>Enterococcaceae</taxon>
        <taxon>Enterococcus</taxon>
    </lineage>
</organism>
<dbReference type="SMART" id="SM00382">
    <property type="entry name" value="AAA"/>
    <property type="match status" value="1"/>
</dbReference>
<dbReference type="SUPFAM" id="SSF90123">
    <property type="entry name" value="ABC transporter transmembrane region"/>
    <property type="match status" value="1"/>
</dbReference>
<dbReference type="Pfam" id="PF00664">
    <property type="entry name" value="ABC_membrane"/>
    <property type="match status" value="1"/>
</dbReference>
<dbReference type="SUPFAM" id="SSF52540">
    <property type="entry name" value="P-loop containing nucleoside triphosphate hydrolases"/>
    <property type="match status" value="1"/>
</dbReference>
<dbReference type="InterPro" id="IPR027417">
    <property type="entry name" value="P-loop_NTPase"/>
</dbReference>
<keyword evidence="3" id="KW-0547">Nucleotide-binding</keyword>
<dbReference type="InterPro" id="IPR003593">
    <property type="entry name" value="AAA+_ATPase"/>
</dbReference>
<keyword evidence="2 7" id="KW-0812">Transmembrane</keyword>
<dbReference type="InterPro" id="IPR011527">
    <property type="entry name" value="ABC1_TM_dom"/>
</dbReference>
<feature type="transmembrane region" description="Helical" evidence="7">
    <location>
        <begin position="120"/>
        <end position="140"/>
    </location>
</feature>
<keyword evidence="4 10" id="KW-0067">ATP-binding</keyword>
<feature type="transmembrane region" description="Helical" evidence="7">
    <location>
        <begin position="242"/>
        <end position="268"/>
    </location>
</feature>
<comment type="subcellular location">
    <subcellularLocation>
        <location evidence="1">Cell membrane</location>
        <topology evidence="1">Multi-pass membrane protein</topology>
    </subcellularLocation>
</comment>
<keyword evidence="11" id="KW-1185">Reference proteome</keyword>
<feature type="transmembrane region" description="Helical" evidence="7">
    <location>
        <begin position="146"/>
        <end position="165"/>
    </location>
</feature>
<proteinExistence type="predicted"/>
<dbReference type="Gene3D" id="1.20.1560.10">
    <property type="entry name" value="ABC transporter type 1, transmembrane domain"/>
    <property type="match status" value="1"/>
</dbReference>
<evidence type="ECO:0000256" key="2">
    <source>
        <dbReference type="ARBA" id="ARBA00022692"/>
    </source>
</evidence>
<dbReference type="GO" id="GO:0005524">
    <property type="term" value="F:ATP binding"/>
    <property type="evidence" value="ECO:0007669"/>
    <property type="project" value="UniProtKB-KW"/>
</dbReference>
<sequence>MKQLFLCRKKQLLFHLLTTIVLSALMVINAIVIEQIASVTKMNELLIVTMGTIIFLVLQSLSYFFQQYYTERLVQILMNDIRLIIFRNLKNKPGFMISQKMQDQYLSTLTSKLNIVEQSFLVQLFWGIYLISQFFVALILAMKINLLLSFFVLVLTIPQILVPIFSRKSLTKNKQEVSKIIDLYVAEVDDYLVGSETWRIFNKRDTFFKKLQLVSNKVKDTEIKEAKTLNIVGVLNKIFSDFLYFGTWLLGAYFIISGQLTLSLLVGFTQIVSSISFPLNSATGTMSEIIGGFEVFKEVIVSSGTSLYTEPIFTLNDNAVSFVDVDYHVGKKVILQKFTYDFKSQKRYLVIGESGSGKTSLFRLIFNEASPINGEVMRSEKVAYVPQEPHIFKGTLIENITLFSIDICEEHLNSIIKMLYLEPLKDMKLSSKTVSGGEKSRIALARALYSQAEFLVVDELSSALDKETQREIEQMLLNSDLNFIYATHKYDEAFVSNFDQIIEMPILTEIIE</sequence>
<evidence type="ECO:0000256" key="6">
    <source>
        <dbReference type="ARBA" id="ARBA00023136"/>
    </source>
</evidence>
<dbReference type="PANTHER" id="PTHR24221">
    <property type="entry name" value="ATP-BINDING CASSETTE SUB-FAMILY B"/>
    <property type="match status" value="1"/>
</dbReference>
<evidence type="ECO:0000256" key="7">
    <source>
        <dbReference type="SAM" id="Phobius"/>
    </source>
</evidence>
<feature type="domain" description="ABC transmembrane type-1" evidence="9">
    <location>
        <begin position="12"/>
        <end position="291"/>
    </location>
</feature>
<comment type="caution">
    <text evidence="10">The sequence shown here is derived from an EMBL/GenBank/DDBJ whole genome shotgun (WGS) entry which is preliminary data.</text>
</comment>
<dbReference type="Pfam" id="PF00005">
    <property type="entry name" value="ABC_tran"/>
    <property type="match status" value="1"/>
</dbReference>
<evidence type="ECO:0000313" key="11">
    <source>
        <dbReference type="Proteomes" id="UP001596026"/>
    </source>
</evidence>
<evidence type="ECO:0000256" key="4">
    <source>
        <dbReference type="ARBA" id="ARBA00022840"/>
    </source>
</evidence>
<feature type="transmembrane region" description="Helical" evidence="7">
    <location>
        <begin position="12"/>
        <end position="33"/>
    </location>
</feature>
<feature type="transmembrane region" description="Helical" evidence="7">
    <location>
        <begin position="45"/>
        <end position="65"/>
    </location>
</feature>
<evidence type="ECO:0000256" key="1">
    <source>
        <dbReference type="ARBA" id="ARBA00004651"/>
    </source>
</evidence>
<dbReference type="InterPro" id="IPR036640">
    <property type="entry name" value="ABC1_TM_sf"/>
</dbReference>
<dbReference type="PROSITE" id="PS50893">
    <property type="entry name" value="ABC_TRANSPORTER_2"/>
    <property type="match status" value="1"/>
</dbReference>
<dbReference type="InterPro" id="IPR003439">
    <property type="entry name" value="ABC_transporter-like_ATP-bd"/>
</dbReference>
<dbReference type="PANTHER" id="PTHR24221:SF654">
    <property type="entry name" value="ATP-BINDING CASSETTE SUB-FAMILY B MEMBER 6"/>
    <property type="match status" value="1"/>
</dbReference>
<dbReference type="Gene3D" id="3.40.50.300">
    <property type="entry name" value="P-loop containing nucleotide triphosphate hydrolases"/>
    <property type="match status" value="1"/>
</dbReference>
<evidence type="ECO:0000259" key="9">
    <source>
        <dbReference type="PROSITE" id="PS50929"/>
    </source>
</evidence>
<name>A0ABV9M380_9ENTE</name>
<keyword evidence="6 7" id="KW-0472">Membrane</keyword>
<dbReference type="Proteomes" id="UP001596026">
    <property type="component" value="Unassembled WGS sequence"/>
</dbReference>
<dbReference type="PROSITE" id="PS50929">
    <property type="entry name" value="ABC_TM1F"/>
    <property type="match status" value="1"/>
</dbReference>
<evidence type="ECO:0000256" key="5">
    <source>
        <dbReference type="ARBA" id="ARBA00022989"/>
    </source>
</evidence>
<gene>
    <name evidence="10" type="ORF">ACFO3L_06375</name>
</gene>
<dbReference type="RefSeq" id="WP_379964987.1">
    <property type="nucleotide sequence ID" value="NZ_JBHSGT010000041.1"/>
</dbReference>